<feature type="compositionally biased region" description="Acidic residues" evidence="1">
    <location>
        <begin position="351"/>
        <end position="364"/>
    </location>
</feature>
<feature type="region of interest" description="Disordered" evidence="1">
    <location>
        <begin position="69"/>
        <end position="104"/>
    </location>
</feature>
<organism evidence="4 5">
    <name type="scientific">Prunus yedoensis var. nudiflora</name>
    <dbReference type="NCBI Taxonomy" id="2094558"/>
    <lineage>
        <taxon>Eukaryota</taxon>
        <taxon>Viridiplantae</taxon>
        <taxon>Streptophyta</taxon>
        <taxon>Embryophyta</taxon>
        <taxon>Tracheophyta</taxon>
        <taxon>Spermatophyta</taxon>
        <taxon>Magnoliopsida</taxon>
        <taxon>eudicotyledons</taxon>
        <taxon>Gunneridae</taxon>
        <taxon>Pentapetalae</taxon>
        <taxon>rosids</taxon>
        <taxon>fabids</taxon>
        <taxon>Rosales</taxon>
        <taxon>Rosaceae</taxon>
        <taxon>Amygdaloideae</taxon>
        <taxon>Amygdaleae</taxon>
        <taxon>Prunus</taxon>
    </lineage>
</organism>
<feature type="compositionally biased region" description="Acidic residues" evidence="1">
    <location>
        <begin position="319"/>
        <end position="330"/>
    </location>
</feature>
<dbReference type="CDD" id="cd02646">
    <property type="entry name" value="R3H_G-patch"/>
    <property type="match status" value="1"/>
</dbReference>
<feature type="compositionally biased region" description="Low complexity" evidence="1">
    <location>
        <begin position="331"/>
        <end position="350"/>
    </location>
</feature>
<feature type="region of interest" description="Disordered" evidence="1">
    <location>
        <begin position="254"/>
        <end position="273"/>
    </location>
</feature>
<feature type="region of interest" description="Disordered" evidence="1">
    <location>
        <begin position="604"/>
        <end position="633"/>
    </location>
</feature>
<dbReference type="AlphaFoldDB" id="A0A314XXB8"/>
<dbReference type="EMBL" id="PJQY01001977">
    <property type="protein sequence ID" value="PQP97436.1"/>
    <property type="molecule type" value="Genomic_DNA"/>
</dbReference>
<dbReference type="PANTHER" id="PTHR47423:SF2">
    <property type="entry name" value="PROTEIN SQS1"/>
    <property type="match status" value="1"/>
</dbReference>
<evidence type="ECO:0000256" key="1">
    <source>
        <dbReference type="SAM" id="MobiDB-lite"/>
    </source>
</evidence>
<dbReference type="OrthoDB" id="29523at2759"/>
<dbReference type="PANTHER" id="PTHR47423">
    <property type="entry name" value="G-PATCH DOMAIN CONTAINING PROTEIN"/>
    <property type="match status" value="1"/>
</dbReference>
<sequence length="796" mass="87765">MMQQQQRQHMDESFLSYHVRLEATHIELQAWALPATIEIQKTLLCVSKAPTDHCHLSFRFSVEAKRAAMAGGRGRGRRRPNTNDNNKVNWSSRRTSSSASSKSNARGALFVDGGVLSDWSSPQTSLRGKNPSLNNTSASKSGAKVAPGSKSESRKSNVNAIGYQYPSVQRQEGLHPGLHEGNDVGKSMDESCPLVLVDFKNTQILAHVDQTVASSPHEVEFTYQYGSSFVLGESSHRGLGFYDELEGTASGIEASSKQMEEPEDSCFDSLSSEKDMDVNEGMDCEVGDEMAEELPTDMSPMKNSGFLSIGGMKLYTQDISDEESEEDENGDSPYEGSSGSSEPGGIIGSSESEDSEDTSDSDSDIDDEVAEDYLEGIGGSDSILSSKWLVGQELDDPDKNSSLRSGFDETLQKLGGIVLQDASREYGRRKVHSQKKYNVTERHAKSLAIDDLMLVKDPRTVFAKKKPVTRFPQSWPSEAQRSKFSRHFPGTKKKHRKEMIAVKRRERMLRRGLDLEQINLKIEQIVLDGVDLFSFQPMHSRDCAQVQRLAAIYRLRSSCQGSGKKRFVTVMRTQHTGMPSASDRLRLEKLIGADMEDADFSVVEPRGDKSRSKKIGKGIDLKPPESKHYTQRKTPKIAAKRGSGRAYEQKLGGKMDSYANQPVSFVSSGVMKSATESTTVDSIDPSSKNKGVVEAAEFHSFEVHTKGFGSKMLAKMGFIEGGGLGKDGQGMAEPIEVIQRPKSLGLGVEFSNTVDLPVNNTPVKSNPVKTKLNLKEFLNLRELDLLKNIPKDLDQR</sequence>
<feature type="compositionally biased region" description="Polar residues" evidence="1">
    <location>
        <begin position="120"/>
        <end position="140"/>
    </location>
</feature>
<dbReference type="STRING" id="2094558.A0A314XXB8"/>
<feature type="domain" description="R3H" evidence="3">
    <location>
        <begin position="509"/>
        <end position="574"/>
    </location>
</feature>
<dbReference type="PROSITE" id="PS51061">
    <property type="entry name" value="R3H"/>
    <property type="match status" value="1"/>
</dbReference>
<dbReference type="Pfam" id="PF01585">
    <property type="entry name" value="G-patch"/>
    <property type="match status" value="1"/>
</dbReference>
<proteinExistence type="predicted"/>
<feature type="region of interest" description="Disordered" evidence="1">
    <location>
        <begin position="319"/>
        <end position="364"/>
    </location>
</feature>
<evidence type="ECO:0000313" key="4">
    <source>
        <dbReference type="EMBL" id="PQP97436.1"/>
    </source>
</evidence>
<feature type="region of interest" description="Disordered" evidence="1">
    <location>
        <begin position="120"/>
        <end position="157"/>
    </location>
</feature>
<evidence type="ECO:0000259" key="2">
    <source>
        <dbReference type="PROSITE" id="PS50174"/>
    </source>
</evidence>
<feature type="compositionally biased region" description="Low complexity" evidence="1">
    <location>
        <begin position="91"/>
        <end position="104"/>
    </location>
</feature>
<gene>
    <name evidence="4" type="ORF">Pyn_10105</name>
</gene>
<evidence type="ECO:0000313" key="5">
    <source>
        <dbReference type="Proteomes" id="UP000250321"/>
    </source>
</evidence>
<dbReference type="Pfam" id="PF01424">
    <property type="entry name" value="R3H"/>
    <property type="match status" value="1"/>
</dbReference>
<reference evidence="4 5" key="1">
    <citation type="submission" date="2018-02" db="EMBL/GenBank/DDBJ databases">
        <title>Draft genome of wild Prunus yedoensis var. nudiflora.</title>
        <authorList>
            <person name="Baek S."/>
            <person name="Kim J.-H."/>
            <person name="Choi K."/>
            <person name="Kim G.-B."/>
            <person name="Cho A."/>
            <person name="Jang H."/>
            <person name="Shin C.-H."/>
            <person name="Yu H.-J."/>
            <person name="Mun J.-H."/>
        </authorList>
    </citation>
    <scope>NUCLEOTIDE SEQUENCE [LARGE SCALE GENOMIC DNA]</scope>
    <source>
        <strain evidence="5">cv. Jeju island</strain>
        <tissue evidence="4">Leaf</tissue>
    </source>
</reference>
<evidence type="ECO:0000259" key="3">
    <source>
        <dbReference type="PROSITE" id="PS51061"/>
    </source>
</evidence>
<keyword evidence="5" id="KW-1185">Reference proteome</keyword>
<dbReference type="InterPro" id="IPR000467">
    <property type="entry name" value="G_patch_dom"/>
</dbReference>
<dbReference type="InterPro" id="IPR036867">
    <property type="entry name" value="R3H_dom_sf"/>
</dbReference>
<dbReference type="Proteomes" id="UP000250321">
    <property type="component" value="Unassembled WGS sequence"/>
</dbReference>
<feature type="domain" description="G-patch" evidence="2">
    <location>
        <begin position="705"/>
        <end position="751"/>
    </location>
</feature>
<dbReference type="GO" id="GO:0003676">
    <property type="term" value="F:nucleic acid binding"/>
    <property type="evidence" value="ECO:0007669"/>
    <property type="project" value="UniProtKB-UniRule"/>
</dbReference>
<feature type="compositionally biased region" description="Basic and acidic residues" evidence="1">
    <location>
        <begin position="617"/>
        <end position="628"/>
    </location>
</feature>
<dbReference type="InterPro" id="IPR001374">
    <property type="entry name" value="R3H_dom"/>
</dbReference>
<dbReference type="Gene3D" id="3.30.1370.50">
    <property type="entry name" value="R3H-like domain"/>
    <property type="match status" value="1"/>
</dbReference>
<accession>A0A314XXB8</accession>
<comment type="caution">
    <text evidence="4">The sequence shown here is derived from an EMBL/GenBank/DDBJ whole genome shotgun (WGS) entry which is preliminary data.</text>
</comment>
<dbReference type="InterPro" id="IPR034082">
    <property type="entry name" value="R3H_G-patch"/>
</dbReference>
<protein>
    <submittedName>
        <fullName evidence="4">Uncharacterized protein</fullName>
    </submittedName>
</protein>
<dbReference type="SMART" id="SM00443">
    <property type="entry name" value="G_patch"/>
    <property type="match status" value="1"/>
</dbReference>
<dbReference type="PROSITE" id="PS50174">
    <property type="entry name" value="G_PATCH"/>
    <property type="match status" value="1"/>
</dbReference>
<name>A0A314XXB8_PRUYE</name>
<dbReference type="SUPFAM" id="SSF82708">
    <property type="entry name" value="R3H domain"/>
    <property type="match status" value="1"/>
</dbReference>